<dbReference type="AlphaFoldDB" id="A0A162M996"/>
<name>A0A162M996_9HYPO</name>
<protein>
    <submittedName>
        <fullName evidence="1">Uncharacterized protein</fullName>
    </submittedName>
</protein>
<dbReference type="Proteomes" id="UP000076863">
    <property type="component" value="Unassembled WGS sequence"/>
</dbReference>
<proteinExistence type="predicted"/>
<sequence>MPATIVARIVARRTAATFSTSARAMKPSAESGVDMGGSTGSSWAWRNLSPKTRQYIKMGAATCVATDALVLYNYPEWVGLKKASA</sequence>
<gene>
    <name evidence="1" type="ORF">BBO_00651</name>
</gene>
<organism evidence="1 2">
    <name type="scientific">Beauveria brongniartii RCEF 3172</name>
    <dbReference type="NCBI Taxonomy" id="1081107"/>
    <lineage>
        <taxon>Eukaryota</taxon>
        <taxon>Fungi</taxon>
        <taxon>Dikarya</taxon>
        <taxon>Ascomycota</taxon>
        <taxon>Pezizomycotina</taxon>
        <taxon>Sordariomycetes</taxon>
        <taxon>Hypocreomycetidae</taxon>
        <taxon>Hypocreales</taxon>
        <taxon>Cordycipitaceae</taxon>
        <taxon>Beauveria</taxon>
        <taxon>Beauveria brongniartii</taxon>
    </lineage>
</organism>
<dbReference type="OrthoDB" id="4870309at2759"/>
<keyword evidence="2" id="KW-1185">Reference proteome</keyword>
<dbReference type="EMBL" id="AZHA01000001">
    <property type="protein sequence ID" value="OAA52810.1"/>
    <property type="molecule type" value="Genomic_DNA"/>
</dbReference>
<comment type="caution">
    <text evidence="1">The sequence shown here is derived from an EMBL/GenBank/DDBJ whole genome shotgun (WGS) entry which is preliminary data.</text>
</comment>
<accession>A0A162M996</accession>
<evidence type="ECO:0000313" key="1">
    <source>
        <dbReference type="EMBL" id="OAA52810.1"/>
    </source>
</evidence>
<reference evidence="1 2" key="1">
    <citation type="journal article" date="2016" name="Genome Biol. Evol.">
        <title>Divergent and convergent evolution of fungal pathogenicity.</title>
        <authorList>
            <person name="Shang Y."/>
            <person name="Xiao G."/>
            <person name="Zheng P."/>
            <person name="Cen K."/>
            <person name="Zhan S."/>
            <person name="Wang C."/>
        </authorList>
    </citation>
    <scope>NUCLEOTIDE SEQUENCE [LARGE SCALE GENOMIC DNA]</scope>
    <source>
        <strain evidence="1 2">RCEF 3172</strain>
    </source>
</reference>
<evidence type="ECO:0000313" key="2">
    <source>
        <dbReference type="Proteomes" id="UP000076863"/>
    </source>
</evidence>